<gene>
    <name evidence="2" type="ORF">ECRASSUSDP1_LOCUS27813</name>
</gene>
<name>A0AAD1YAT4_EUPCR</name>
<keyword evidence="1" id="KW-0812">Transmembrane</keyword>
<proteinExistence type="predicted"/>
<comment type="caution">
    <text evidence="2">The sequence shown here is derived from an EMBL/GenBank/DDBJ whole genome shotgun (WGS) entry which is preliminary data.</text>
</comment>
<feature type="transmembrane region" description="Helical" evidence="1">
    <location>
        <begin position="12"/>
        <end position="32"/>
    </location>
</feature>
<dbReference type="AlphaFoldDB" id="A0AAD1YAT4"/>
<keyword evidence="1" id="KW-1133">Transmembrane helix</keyword>
<accession>A0AAD1YAT4</accession>
<evidence type="ECO:0000313" key="2">
    <source>
        <dbReference type="EMBL" id="CAI2386207.1"/>
    </source>
</evidence>
<protein>
    <submittedName>
        <fullName evidence="2">Uncharacterized protein</fullName>
    </submittedName>
</protein>
<keyword evidence="3" id="KW-1185">Reference proteome</keyword>
<dbReference type="EMBL" id="CAMPGE010028697">
    <property type="protein sequence ID" value="CAI2386207.1"/>
    <property type="molecule type" value="Genomic_DNA"/>
</dbReference>
<dbReference type="Proteomes" id="UP001295684">
    <property type="component" value="Unassembled WGS sequence"/>
</dbReference>
<organism evidence="2 3">
    <name type="scientific">Euplotes crassus</name>
    <dbReference type="NCBI Taxonomy" id="5936"/>
    <lineage>
        <taxon>Eukaryota</taxon>
        <taxon>Sar</taxon>
        <taxon>Alveolata</taxon>
        <taxon>Ciliophora</taxon>
        <taxon>Intramacronucleata</taxon>
        <taxon>Spirotrichea</taxon>
        <taxon>Hypotrichia</taxon>
        <taxon>Euplotida</taxon>
        <taxon>Euplotidae</taxon>
        <taxon>Moneuplotes</taxon>
    </lineage>
</organism>
<keyword evidence="1" id="KW-0472">Membrane</keyword>
<sequence>MSPLFSLKGLKNFFSSLLISLLNLLFGSDYYFRGYCRLRLIHAHDEELVCSPKS</sequence>
<reference evidence="2" key="1">
    <citation type="submission" date="2023-07" db="EMBL/GenBank/DDBJ databases">
        <authorList>
            <consortium name="AG Swart"/>
            <person name="Singh M."/>
            <person name="Singh A."/>
            <person name="Seah K."/>
            <person name="Emmerich C."/>
        </authorList>
    </citation>
    <scope>NUCLEOTIDE SEQUENCE</scope>
    <source>
        <strain evidence="2">DP1</strain>
    </source>
</reference>
<evidence type="ECO:0000256" key="1">
    <source>
        <dbReference type="SAM" id="Phobius"/>
    </source>
</evidence>
<evidence type="ECO:0000313" key="3">
    <source>
        <dbReference type="Proteomes" id="UP001295684"/>
    </source>
</evidence>